<dbReference type="InParanoid" id="A0A168MHE8"/>
<dbReference type="EMBL" id="LT552134">
    <property type="protein sequence ID" value="SAL98517.1"/>
    <property type="molecule type" value="Genomic_DNA"/>
</dbReference>
<accession>A0A168MHE8</accession>
<dbReference type="OrthoDB" id="2276327at2759"/>
<dbReference type="Proteomes" id="UP000078561">
    <property type="component" value="Unassembled WGS sequence"/>
</dbReference>
<evidence type="ECO:0000313" key="2">
    <source>
        <dbReference type="Proteomes" id="UP000078561"/>
    </source>
</evidence>
<gene>
    <name evidence="1" type="primary">ABSGL_04058.1 scaffold 4827</name>
</gene>
<keyword evidence="2" id="KW-1185">Reference proteome</keyword>
<name>A0A168MHE8_ABSGL</name>
<dbReference type="OMA" id="TSRDICF"/>
<evidence type="ECO:0000313" key="1">
    <source>
        <dbReference type="EMBL" id="SAL98517.1"/>
    </source>
</evidence>
<reference evidence="1" key="1">
    <citation type="submission" date="2016-04" db="EMBL/GenBank/DDBJ databases">
        <authorList>
            <person name="Evans L.H."/>
            <person name="Alamgir A."/>
            <person name="Owens N."/>
            <person name="Weber N.D."/>
            <person name="Virtaneva K."/>
            <person name="Barbian K."/>
            <person name="Babar A."/>
            <person name="Rosenke K."/>
        </authorList>
    </citation>
    <scope>NUCLEOTIDE SEQUENCE [LARGE SCALE GENOMIC DNA]</scope>
    <source>
        <strain evidence="1">CBS 101.48</strain>
    </source>
</reference>
<protein>
    <submittedName>
        <fullName evidence="1">Uncharacterized protein</fullName>
    </submittedName>
</protein>
<dbReference type="STRING" id="4829.A0A168MHE8"/>
<proteinExistence type="predicted"/>
<sequence length="215" mass="24645">MSIKLKTHILLHLADDIRRFGCPLHYETEKGEQFNKFIREAIYHTNRQAPSRDLATIFGKRNMLRHVIEGGSWIDGKTNETVKCGPAVTAFLDRNVNFLGMFLDGSREFEDNNNASLAIRPDCYAVFSRINNNDNDKSYFLGKTAKSKSLDVTRYICHGKDAYGYIVASPSRSWYSLAELKVECLLDMHWIDEGRNIVNHNKFGVAWFLANCDLK</sequence>
<organism evidence="1">
    <name type="scientific">Absidia glauca</name>
    <name type="common">Pin mould</name>
    <dbReference type="NCBI Taxonomy" id="4829"/>
    <lineage>
        <taxon>Eukaryota</taxon>
        <taxon>Fungi</taxon>
        <taxon>Fungi incertae sedis</taxon>
        <taxon>Mucoromycota</taxon>
        <taxon>Mucoromycotina</taxon>
        <taxon>Mucoromycetes</taxon>
        <taxon>Mucorales</taxon>
        <taxon>Cunninghamellaceae</taxon>
        <taxon>Absidia</taxon>
    </lineage>
</organism>
<dbReference type="AlphaFoldDB" id="A0A168MHE8"/>